<comment type="similarity">
    <text evidence="1">Belongs to the PemK/MazF family.</text>
</comment>
<organism evidence="3 4">
    <name type="scientific">Ligilactobacillus salivarius</name>
    <dbReference type="NCBI Taxonomy" id="1624"/>
    <lineage>
        <taxon>Bacteria</taxon>
        <taxon>Bacillati</taxon>
        <taxon>Bacillota</taxon>
        <taxon>Bacilli</taxon>
        <taxon>Lactobacillales</taxon>
        <taxon>Lactobacillaceae</taxon>
        <taxon>Ligilactobacillus</taxon>
    </lineage>
</organism>
<dbReference type="SUPFAM" id="SSF50118">
    <property type="entry name" value="Cell growth inhibitor/plasmid maintenance toxic component"/>
    <property type="match status" value="1"/>
</dbReference>
<name>A0A7X2MFW7_9LACO</name>
<evidence type="ECO:0000313" key="4">
    <source>
        <dbReference type="Proteomes" id="UP000467635"/>
    </source>
</evidence>
<accession>A0A7X2MFW7</accession>
<dbReference type="Pfam" id="PF02452">
    <property type="entry name" value="PemK_toxin"/>
    <property type="match status" value="1"/>
</dbReference>
<dbReference type="EMBL" id="WKKX01000422">
    <property type="protein sequence ID" value="MSE08760.1"/>
    <property type="molecule type" value="Genomic_DNA"/>
</dbReference>
<dbReference type="AlphaFoldDB" id="A0A7X2MFW7"/>
<dbReference type="Proteomes" id="UP000467635">
    <property type="component" value="Unassembled WGS sequence"/>
</dbReference>
<proteinExistence type="inferred from homology"/>
<evidence type="ECO:0000313" key="3">
    <source>
        <dbReference type="EMBL" id="MSE08760.1"/>
    </source>
</evidence>
<evidence type="ECO:0000256" key="1">
    <source>
        <dbReference type="ARBA" id="ARBA00007521"/>
    </source>
</evidence>
<keyword evidence="2" id="KW-1277">Toxin-antitoxin system</keyword>
<protein>
    <submittedName>
        <fullName evidence="3">Type II toxin-antitoxin system PemK/MazF family toxin</fullName>
    </submittedName>
</protein>
<gene>
    <name evidence="3" type="ORF">GKC33_08660</name>
</gene>
<dbReference type="GO" id="GO:0003677">
    <property type="term" value="F:DNA binding"/>
    <property type="evidence" value="ECO:0007669"/>
    <property type="project" value="InterPro"/>
</dbReference>
<reference evidence="3 4" key="1">
    <citation type="submission" date="2019-11" db="EMBL/GenBank/DDBJ databases">
        <title>Draft Genome Sequence of Plant Growth-Promoting Rhizosphere-Associated Bacteria.</title>
        <authorList>
            <person name="Vasilyev I.Y."/>
            <person name="Radchenko V."/>
            <person name="Ilnitskaya E.V."/>
        </authorList>
    </citation>
    <scope>NUCLEOTIDE SEQUENCE [LARGE SCALE GENOMIC DNA]</scope>
    <source>
        <strain evidence="3 4">VRA_01-1sq_f</strain>
    </source>
</reference>
<dbReference type="Gene3D" id="2.30.30.110">
    <property type="match status" value="1"/>
</dbReference>
<comment type="caution">
    <text evidence="3">The sequence shown here is derived from an EMBL/GenBank/DDBJ whole genome shotgun (WGS) entry which is preliminary data.</text>
</comment>
<dbReference type="InterPro" id="IPR011067">
    <property type="entry name" value="Plasmid_toxin/cell-grow_inhib"/>
</dbReference>
<sequence>MIEIHQGDIVVVDAEPHAGKEMGGHDPETKNIRRHFLVVSRYEYNQRSKLFCGLALTHKHVESPFRFPIVDFESGTNGDALLLQLLTYDFVARNGRVIGHIHDQSQLNKIIKQVENIFSKEK</sequence>
<dbReference type="InterPro" id="IPR003477">
    <property type="entry name" value="PemK-like"/>
</dbReference>
<evidence type="ECO:0000256" key="2">
    <source>
        <dbReference type="ARBA" id="ARBA00022649"/>
    </source>
</evidence>